<evidence type="ECO:0000259" key="3">
    <source>
        <dbReference type="PROSITE" id="PS51186"/>
    </source>
</evidence>
<dbReference type="InterPro" id="IPR016181">
    <property type="entry name" value="Acyl_CoA_acyltransferase"/>
</dbReference>
<accession>A0A562SGL8</accession>
<evidence type="ECO:0000256" key="2">
    <source>
        <dbReference type="ARBA" id="ARBA00023315"/>
    </source>
</evidence>
<dbReference type="RefSeq" id="WP_144887367.1">
    <property type="nucleotide sequence ID" value="NZ_VLLE01000005.1"/>
</dbReference>
<keyword evidence="1" id="KW-0808">Transferase</keyword>
<keyword evidence="4" id="KW-0689">Ribosomal protein</keyword>
<gene>
    <name evidence="4" type="ORF">IQ13_3116</name>
</gene>
<name>A0A562SGL8_9BACT</name>
<reference evidence="4 5" key="1">
    <citation type="journal article" date="2015" name="Stand. Genomic Sci.">
        <title>Genomic Encyclopedia of Bacterial and Archaeal Type Strains, Phase III: the genomes of soil and plant-associated and newly described type strains.</title>
        <authorList>
            <person name="Whitman W.B."/>
            <person name="Woyke T."/>
            <person name="Klenk H.P."/>
            <person name="Zhou Y."/>
            <person name="Lilburn T.G."/>
            <person name="Beck B.J."/>
            <person name="De Vos P."/>
            <person name="Vandamme P."/>
            <person name="Eisen J.A."/>
            <person name="Garrity G."/>
            <person name="Hugenholtz P."/>
            <person name="Kyrpides N.C."/>
        </authorList>
    </citation>
    <scope>NUCLEOTIDE SEQUENCE [LARGE SCALE GENOMIC DNA]</scope>
    <source>
        <strain evidence="4 5">CGMCC 1.7271</strain>
    </source>
</reference>
<organism evidence="4 5">
    <name type="scientific">Lacibacter cauensis</name>
    <dbReference type="NCBI Taxonomy" id="510947"/>
    <lineage>
        <taxon>Bacteria</taxon>
        <taxon>Pseudomonadati</taxon>
        <taxon>Bacteroidota</taxon>
        <taxon>Chitinophagia</taxon>
        <taxon>Chitinophagales</taxon>
        <taxon>Chitinophagaceae</taxon>
        <taxon>Lacibacter</taxon>
    </lineage>
</organism>
<dbReference type="PROSITE" id="PS51186">
    <property type="entry name" value="GNAT"/>
    <property type="match status" value="1"/>
</dbReference>
<keyword evidence="4" id="KW-0687">Ribonucleoprotein</keyword>
<protein>
    <submittedName>
        <fullName evidence="4">Ribosomal protein S18 acetylase RimI-like enzyme</fullName>
    </submittedName>
</protein>
<sequence>MNGHEITVRKADASDAELIADLSRTSFYQTFAKDNTEADMELFMNEQFTKEKLMKEVEEGDGIFLLAYQGEEALGYARMRVDNKLKEEGAIEVARIYALDKAIGKGVGKALMQTCLQIAADMHMKAVWLGVWEMNHRAIAFYEKWGFVKFGEHKFLLGTDLQTDCLMKKLL</sequence>
<feature type="domain" description="N-acetyltransferase" evidence="3">
    <location>
        <begin position="6"/>
        <end position="171"/>
    </location>
</feature>
<dbReference type="CDD" id="cd04301">
    <property type="entry name" value="NAT_SF"/>
    <property type="match status" value="1"/>
</dbReference>
<proteinExistence type="predicted"/>
<dbReference type="InterPro" id="IPR050832">
    <property type="entry name" value="Bact_Acetyltransf"/>
</dbReference>
<comment type="caution">
    <text evidence="4">The sequence shown here is derived from an EMBL/GenBank/DDBJ whole genome shotgun (WGS) entry which is preliminary data.</text>
</comment>
<dbReference type="OrthoDB" id="7205533at2"/>
<dbReference type="AlphaFoldDB" id="A0A562SGL8"/>
<dbReference type="PANTHER" id="PTHR43877">
    <property type="entry name" value="AMINOALKYLPHOSPHONATE N-ACETYLTRANSFERASE-RELATED-RELATED"/>
    <property type="match status" value="1"/>
</dbReference>
<dbReference type="InterPro" id="IPR000182">
    <property type="entry name" value="GNAT_dom"/>
</dbReference>
<dbReference type="GO" id="GO:0016747">
    <property type="term" value="F:acyltransferase activity, transferring groups other than amino-acyl groups"/>
    <property type="evidence" value="ECO:0007669"/>
    <property type="project" value="InterPro"/>
</dbReference>
<keyword evidence="2" id="KW-0012">Acyltransferase</keyword>
<evidence type="ECO:0000313" key="4">
    <source>
        <dbReference type="EMBL" id="TWI80439.1"/>
    </source>
</evidence>
<keyword evidence="5" id="KW-1185">Reference proteome</keyword>
<dbReference type="GO" id="GO:0005840">
    <property type="term" value="C:ribosome"/>
    <property type="evidence" value="ECO:0007669"/>
    <property type="project" value="UniProtKB-KW"/>
</dbReference>
<dbReference type="Gene3D" id="3.40.630.30">
    <property type="match status" value="1"/>
</dbReference>
<evidence type="ECO:0000313" key="5">
    <source>
        <dbReference type="Proteomes" id="UP000316167"/>
    </source>
</evidence>
<dbReference type="Proteomes" id="UP000316167">
    <property type="component" value="Unassembled WGS sequence"/>
</dbReference>
<evidence type="ECO:0000256" key="1">
    <source>
        <dbReference type="ARBA" id="ARBA00022679"/>
    </source>
</evidence>
<dbReference type="Pfam" id="PF00583">
    <property type="entry name" value="Acetyltransf_1"/>
    <property type="match status" value="1"/>
</dbReference>
<dbReference type="EMBL" id="VLLE01000005">
    <property type="protein sequence ID" value="TWI80439.1"/>
    <property type="molecule type" value="Genomic_DNA"/>
</dbReference>
<dbReference type="SUPFAM" id="SSF55729">
    <property type="entry name" value="Acyl-CoA N-acyltransferases (Nat)"/>
    <property type="match status" value="1"/>
</dbReference>